<keyword evidence="3" id="KW-1185">Reference proteome</keyword>
<dbReference type="Pfam" id="PF05899">
    <property type="entry name" value="Cupin_3"/>
    <property type="match status" value="1"/>
</dbReference>
<accession>A0ABX5QF20</accession>
<evidence type="ECO:0000259" key="1">
    <source>
        <dbReference type="Pfam" id="PF05899"/>
    </source>
</evidence>
<dbReference type="SUPFAM" id="SSF51182">
    <property type="entry name" value="RmlC-like cupins"/>
    <property type="match status" value="1"/>
</dbReference>
<name>A0ABX5QF20_9MICO</name>
<reference evidence="2 3" key="1">
    <citation type="submission" date="2019-01" db="EMBL/GenBank/DDBJ databases">
        <title>Leucobacter muris sp. nov. isolated from the nose of a laboratory mouse.</title>
        <authorList>
            <person name="Benga L."/>
            <person name="Sproeer C."/>
            <person name="Schumann P."/>
            <person name="Verbarg S."/>
            <person name="Bunk B."/>
            <person name="Engelhardt E."/>
            <person name="Benten P.M."/>
            <person name="Sager M."/>
        </authorList>
    </citation>
    <scope>NUCLEOTIDE SEQUENCE [LARGE SCALE GENOMIC DNA]</scope>
    <source>
        <strain evidence="2 3">DSM 101948</strain>
    </source>
</reference>
<sequence>MSFAETEAVDSDRIQWPAFVAVPQAKVLSGAPETSTHVLRDTPKAQMGLWRVTPGAFSTDHAGYVEFVHIIGGSGRLVSEHGAVTELRSGSTALLPEGWRGRWEIDATLTKSFTIIRD</sequence>
<gene>
    <name evidence="2" type="ORF">Leucomu_06760</name>
</gene>
<proteinExistence type="predicted"/>
<feature type="domain" description="(S)-ureidoglycine aminohydrolase cupin" evidence="1">
    <location>
        <begin position="45"/>
        <end position="112"/>
    </location>
</feature>
<dbReference type="PANTHER" id="PTHR40943">
    <property type="entry name" value="CYTOPLASMIC PROTEIN-RELATED"/>
    <property type="match status" value="1"/>
</dbReference>
<dbReference type="InterPro" id="IPR014710">
    <property type="entry name" value="RmlC-like_jellyroll"/>
</dbReference>
<evidence type="ECO:0000313" key="2">
    <source>
        <dbReference type="EMBL" id="QAB17662.1"/>
    </source>
</evidence>
<dbReference type="PANTHER" id="PTHR40943:SF1">
    <property type="entry name" value="CYTOPLASMIC PROTEIN"/>
    <property type="match status" value="1"/>
</dbReference>
<protein>
    <submittedName>
        <fullName evidence="2">DUF861 domain-containing protein</fullName>
    </submittedName>
</protein>
<organism evidence="2 3">
    <name type="scientific">Leucobacter muris</name>
    <dbReference type="NCBI Taxonomy" id="1935379"/>
    <lineage>
        <taxon>Bacteria</taxon>
        <taxon>Bacillati</taxon>
        <taxon>Actinomycetota</taxon>
        <taxon>Actinomycetes</taxon>
        <taxon>Micrococcales</taxon>
        <taxon>Microbacteriaceae</taxon>
        <taxon>Leucobacter</taxon>
    </lineage>
</organism>
<dbReference type="Proteomes" id="UP000285768">
    <property type="component" value="Chromosome"/>
</dbReference>
<dbReference type="RefSeq" id="WP_051066220.1">
    <property type="nucleotide sequence ID" value="NZ_CP035037.1"/>
</dbReference>
<dbReference type="InterPro" id="IPR011051">
    <property type="entry name" value="RmlC_Cupin_sf"/>
</dbReference>
<dbReference type="EMBL" id="CP035037">
    <property type="protein sequence ID" value="QAB17662.1"/>
    <property type="molecule type" value="Genomic_DNA"/>
</dbReference>
<evidence type="ECO:0000313" key="3">
    <source>
        <dbReference type="Proteomes" id="UP000285768"/>
    </source>
</evidence>
<dbReference type="Gene3D" id="2.60.120.10">
    <property type="entry name" value="Jelly Rolls"/>
    <property type="match status" value="1"/>
</dbReference>
<dbReference type="InterPro" id="IPR008579">
    <property type="entry name" value="UGlyAH_Cupin_dom"/>
</dbReference>